<dbReference type="InterPro" id="IPR036388">
    <property type="entry name" value="WH-like_DNA-bd_sf"/>
</dbReference>
<evidence type="ECO:0000259" key="2">
    <source>
        <dbReference type="PROSITE" id="PS51186"/>
    </source>
</evidence>
<dbReference type="InterPro" id="IPR052526">
    <property type="entry name" value="HTH-type_Bedaq_tolerance"/>
</dbReference>
<dbReference type="Pfam" id="PF00583">
    <property type="entry name" value="Acetyltransf_1"/>
    <property type="match status" value="1"/>
</dbReference>
<dbReference type="SMART" id="SM00347">
    <property type="entry name" value="HTH_MARR"/>
    <property type="match status" value="1"/>
</dbReference>
<dbReference type="PROSITE" id="PS51186">
    <property type="entry name" value="GNAT"/>
    <property type="match status" value="1"/>
</dbReference>
<organism evidence="3 4">
    <name type="scientific">Caulobacter radicis</name>
    <dbReference type="NCBI Taxonomy" id="2172650"/>
    <lineage>
        <taxon>Bacteria</taxon>
        <taxon>Pseudomonadati</taxon>
        <taxon>Pseudomonadota</taxon>
        <taxon>Alphaproteobacteria</taxon>
        <taxon>Caulobacterales</taxon>
        <taxon>Caulobacteraceae</taxon>
        <taxon>Caulobacter</taxon>
    </lineage>
</organism>
<accession>A0A2T9J642</accession>
<dbReference type="InterPro" id="IPR000182">
    <property type="entry name" value="GNAT_dom"/>
</dbReference>
<evidence type="ECO:0000313" key="3">
    <source>
        <dbReference type="EMBL" id="PVM76714.1"/>
    </source>
</evidence>
<dbReference type="Gene3D" id="3.40.630.30">
    <property type="match status" value="1"/>
</dbReference>
<keyword evidence="4" id="KW-1185">Reference proteome</keyword>
<dbReference type="SUPFAM" id="SSF46785">
    <property type="entry name" value="Winged helix' DNA-binding domain"/>
    <property type="match status" value="1"/>
</dbReference>
<dbReference type="InterPro" id="IPR016181">
    <property type="entry name" value="Acyl_CoA_acyltransferase"/>
</dbReference>
<dbReference type="Pfam" id="PF12802">
    <property type="entry name" value="MarR_2"/>
    <property type="match status" value="1"/>
</dbReference>
<dbReference type="PROSITE" id="PS50995">
    <property type="entry name" value="HTH_MARR_2"/>
    <property type="match status" value="1"/>
</dbReference>
<name>A0A2T9J642_9CAUL</name>
<gene>
    <name evidence="3" type="ORF">DDF65_17490</name>
</gene>
<reference evidence="3 4" key="1">
    <citation type="submission" date="2018-04" db="EMBL/GenBank/DDBJ databases">
        <title>The genome sequence of Caulobacter sp. 736.</title>
        <authorList>
            <person name="Gao J."/>
            <person name="Sun J."/>
        </authorList>
    </citation>
    <scope>NUCLEOTIDE SEQUENCE [LARGE SCALE GENOMIC DNA]</scope>
    <source>
        <strain evidence="3 4">736</strain>
    </source>
</reference>
<dbReference type="RefSeq" id="WP_116568932.1">
    <property type="nucleotide sequence ID" value="NZ_QDKP01000050.1"/>
</dbReference>
<protein>
    <submittedName>
        <fullName evidence="3">MarR family transcriptional regulator</fullName>
    </submittedName>
</protein>
<sequence>MTDIVSDRAALFLGSRLKRLAERMQSQVTRLVEKADLPLQPSHMPVLGTLDRDGPQTIGALTEAMQVAQPTVTRAVARLTELGLVETNREHRDQRHKTIRLTPAGREALDRAKMLVWNRAEAAVEEVLAQLDPSFLDQLTRLEALLAEEPLDVRAGRHIEAGVSVAQFSDELAPAFKSINMEWLEDMYAVEPVDLKVLDHPRQAILDHGGAILFALVEGVGPVGTCALKPSGGGAIELTKMGVLKSSRGAKIGEQLLAATIARAKAMGAAPLYLLSNRKSAAAVHLYEKLGFVHDEAIMARYGAAYQRCDVAMVYRG</sequence>
<dbReference type="SUPFAM" id="SSF55729">
    <property type="entry name" value="Acyl-CoA N-acyltransferases (Nat)"/>
    <property type="match status" value="1"/>
</dbReference>
<dbReference type="EMBL" id="QDKP01000050">
    <property type="protein sequence ID" value="PVM76714.1"/>
    <property type="molecule type" value="Genomic_DNA"/>
</dbReference>
<dbReference type="InterPro" id="IPR036390">
    <property type="entry name" value="WH_DNA-bd_sf"/>
</dbReference>
<evidence type="ECO:0000259" key="1">
    <source>
        <dbReference type="PROSITE" id="PS50995"/>
    </source>
</evidence>
<dbReference type="GO" id="GO:0016747">
    <property type="term" value="F:acyltransferase activity, transferring groups other than amino-acyl groups"/>
    <property type="evidence" value="ECO:0007669"/>
    <property type="project" value="InterPro"/>
</dbReference>
<proteinExistence type="predicted"/>
<dbReference type="Proteomes" id="UP000244913">
    <property type="component" value="Unassembled WGS sequence"/>
</dbReference>
<dbReference type="CDD" id="cd04301">
    <property type="entry name" value="NAT_SF"/>
    <property type="match status" value="1"/>
</dbReference>
<dbReference type="Gene3D" id="1.10.10.10">
    <property type="entry name" value="Winged helix-like DNA-binding domain superfamily/Winged helix DNA-binding domain"/>
    <property type="match status" value="1"/>
</dbReference>
<dbReference type="PANTHER" id="PTHR39515:SF2">
    <property type="entry name" value="HTH-TYPE TRANSCRIPTIONAL REGULATOR RV0880"/>
    <property type="match status" value="1"/>
</dbReference>
<comment type="caution">
    <text evidence="3">The sequence shown here is derived from an EMBL/GenBank/DDBJ whole genome shotgun (WGS) entry which is preliminary data.</text>
</comment>
<dbReference type="GO" id="GO:0003700">
    <property type="term" value="F:DNA-binding transcription factor activity"/>
    <property type="evidence" value="ECO:0007669"/>
    <property type="project" value="InterPro"/>
</dbReference>
<dbReference type="CDD" id="cd00090">
    <property type="entry name" value="HTH_ARSR"/>
    <property type="match status" value="1"/>
</dbReference>
<dbReference type="InterPro" id="IPR011991">
    <property type="entry name" value="ArsR-like_HTH"/>
</dbReference>
<feature type="domain" description="N-acetyltransferase" evidence="2">
    <location>
        <begin position="174"/>
        <end position="317"/>
    </location>
</feature>
<evidence type="ECO:0000313" key="4">
    <source>
        <dbReference type="Proteomes" id="UP000244913"/>
    </source>
</evidence>
<dbReference type="PANTHER" id="PTHR39515">
    <property type="entry name" value="CONSERVED PROTEIN"/>
    <property type="match status" value="1"/>
</dbReference>
<dbReference type="AlphaFoldDB" id="A0A2T9J642"/>
<feature type="domain" description="HTH marR-type" evidence="1">
    <location>
        <begin position="10"/>
        <end position="151"/>
    </location>
</feature>
<dbReference type="InterPro" id="IPR000835">
    <property type="entry name" value="HTH_MarR-typ"/>
</dbReference>